<organism evidence="2 3">
    <name type="scientific">Polyangium jinanense</name>
    <dbReference type="NCBI Taxonomy" id="2829994"/>
    <lineage>
        <taxon>Bacteria</taxon>
        <taxon>Pseudomonadati</taxon>
        <taxon>Myxococcota</taxon>
        <taxon>Polyangia</taxon>
        <taxon>Polyangiales</taxon>
        <taxon>Polyangiaceae</taxon>
        <taxon>Polyangium</taxon>
    </lineage>
</organism>
<name>A0A9X4ATT6_9BACT</name>
<evidence type="ECO:0000313" key="3">
    <source>
        <dbReference type="Proteomes" id="UP001151081"/>
    </source>
</evidence>
<comment type="caution">
    <text evidence="2">The sequence shown here is derived from an EMBL/GenBank/DDBJ whole genome shotgun (WGS) entry which is preliminary data.</text>
</comment>
<keyword evidence="3" id="KW-1185">Reference proteome</keyword>
<gene>
    <name evidence="2" type="ORF">KEG57_28985</name>
</gene>
<proteinExistence type="predicted"/>
<evidence type="ECO:0000256" key="1">
    <source>
        <dbReference type="SAM" id="Coils"/>
    </source>
</evidence>
<dbReference type="Proteomes" id="UP001151081">
    <property type="component" value="Unassembled WGS sequence"/>
</dbReference>
<accession>A0A9X4ATT6</accession>
<dbReference type="EMBL" id="JAGTJJ010000021">
    <property type="protein sequence ID" value="MDC3984578.1"/>
    <property type="molecule type" value="Genomic_DNA"/>
</dbReference>
<dbReference type="AlphaFoldDB" id="A0A9X4ATT6"/>
<dbReference type="RefSeq" id="WP_272459037.1">
    <property type="nucleotide sequence ID" value="NZ_JAGTJJ010000021.1"/>
</dbReference>
<protein>
    <submittedName>
        <fullName evidence="2">Uncharacterized protein</fullName>
    </submittedName>
</protein>
<reference evidence="2 3" key="1">
    <citation type="submission" date="2021-04" db="EMBL/GenBank/DDBJ databases">
        <title>Genome analysis of Polyangium sp.</title>
        <authorList>
            <person name="Li Y."/>
            <person name="Wang J."/>
        </authorList>
    </citation>
    <scope>NUCLEOTIDE SEQUENCE [LARGE SCALE GENOMIC DNA]</scope>
    <source>
        <strain evidence="2 3">SDU14</strain>
    </source>
</reference>
<sequence>MQLEDVVEVLKYLIEGLNKTDLVSAYTQLGALLQQASQIAPSARQQVVPLNNQVVQLRENLVRVQNSLEPPEDWGPARRRVFVQVEAQGLVGRDAAAALDKVLQQQTLDPATAAQGVQQIAAQIGQLKQRCAIALAAIGNHVVRSPKDDPSRANVTITFRREASINTLQDLYRQARTWDHIAAVFCELTRAPIESPQLRDVNSGSLIVDIGVLIGATAGIATIVEKIFAVREKSLQMRKLALEIRKFERVDVSHANAVEEAADKELGTAIAGMAEKLLDENGWLRGSTERNELENRVAQCLRDIQQFTHDGGRIRFRFPPPPVDADAQRQALAKNVAESQRNIEQTMMRVDNLFGELERLRQLPPKNDTAP</sequence>
<evidence type="ECO:0000313" key="2">
    <source>
        <dbReference type="EMBL" id="MDC3984578.1"/>
    </source>
</evidence>
<feature type="coiled-coil region" evidence="1">
    <location>
        <begin position="290"/>
        <end position="363"/>
    </location>
</feature>
<keyword evidence="1" id="KW-0175">Coiled coil</keyword>